<evidence type="ECO:0000313" key="1">
    <source>
        <dbReference type="EMBL" id="KAA0047088.1"/>
    </source>
</evidence>
<dbReference type="EMBL" id="SSTD01013989">
    <property type="protein sequence ID" value="TYK05067.1"/>
    <property type="molecule type" value="Genomic_DNA"/>
</dbReference>
<protein>
    <submittedName>
        <fullName evidence="2">Uncharacterized protein</fullName>
    </submittedName>
</protein>
<evidence type="ECO:0000313" key="2">
    <source>
        <dbReference type="EMBL" id="TYK05067.1"/>
    </source>
</evidence>
<evidence type="ECO:0000313" key="3">
    <source>
        <dbReference type="Proteomes" id="UP000321393"/>
    </source>
</evidence>
<gene>
    <name evidence="2" type="ORF">E5676_scaffold1317G00370</name>
    <name evidence="1" type="ORF">E6C27_scaffold466G00530</name>
</gene>
<organism evidence="2 4">
    <name type="scientific">Cucumis melo var. makuwa</name>
    <name type="common">Oriental melon</name>
    <dbReference type="NCBI Taxonomy" id="1194695"/>
    <lineage>
        <taxon>Eukaryota</taxon>
        <taxon>Viridiplantae</taxon>
        <taxon>Streptophyta</taxon>
        <taxon>Embryophyta</taxon>
        <taxon>Tracheophyta</taxon>
        <taxon>Spermatophyta</taxon>
        <taxon>Magnoliopsida</taxon>
        <taxon>eudicotyledons</taxon>
        <taxon>Gunneridae</taxon>
        <taxon>Pentapetalae</taxon>
        <taxon>rosids</taxon>
        <taxon>fabids</taxon>
        <taxon>Cucurbitales</taxon>
        <taxon>Cucurbitaceae</taxon>
        <taxon>Benincaseae</taxon>
        <taxon>Cucumis</taxon>
    </lineage>
</organism>
<dbReference type="Proteomes" id="UP000321393">
    <property type="component" value="Unassembled WGS sequence"/>
</dbReference>
<name>A0A5D3BZT0_CUCMM</name>
<comment type="caution">
    <text evidence="2">The sequence shown here is derived from an EMBL/GenBank/DDBJ whole genome shotgun (WGS) entry which is preliminary data.</text>
</comment>
<accession>A0A5D3BZT0</accession>
<sequence>MNIMFSIALPFPNMVHLYATVNAQPVCHEEEMVANNEYREFRTETNGEFKEMHFDGREYEVPSNTFTELDMNAVDNI</sequence>
<evidence type="ECO:0000313" key="4">
    <source>
        <dbReference type="Proteomes" id="UP000321947"/>
    </source>
</evidence>
<proteinExistence type="predicted"/>
<dbReference type="Proteomes" id="UP000321947">
    <property type="component" value="Unassembled WGS sequence"/>
</dbReference>
<reference evidence="3 4" key="1">
    <citation type="submission" date="2019-08" db="EMBL/GenBank/DDBJ databases">
        <title>Draft genome sequences of two oriental melons (Cucumis melo L. var makuwa).</title>
        <authorList>
            <person name="Kwon S.-Y."/>
        </authorList>
    </citation>
    <scope>NUCLEOTIDE SEQUENCE [LARGE SCALE GENOMIC DNA]</scope>
    <source>
        <strain evidence="4">cv. Chang Bougi</strain>
        <strain evidence="3">cv. SW 3</strain>
        <tissue evidence="2">Leaf</tissue>
    </source>
</reference>
<dbReference type="EMBL" id="SSTE01013512">
    <property type="protein sequence ID" value="KAA0047088.1"/>
    <property type="molecule type" value="Genomic_DNA"/>
</dbReference>
<dbReference type="AlphaFoldDB" id="A0A5D3BZT0"/>